<reference evidence="2 3" key="1">
    <citation type="submission" date="2023-02" db="EMBL/GenBank/DDBJ databases">
        <title>LHISI_Scaffold_Assembly.</title>
        <authorList>
            <person name="Stuart O.P."/>
            <person name="Cleave R."/>
            <person name="Magrath M.J.L."/>
            <person name="Mikheyev A.S."/>
        </authorList>
    </citation>
    <scope>NUCLEOTIDE SEQUENCE [LARGE SCALE GENOMIC DNA]</scope>
    <source>
        <strain evidence="2">Daus_M_001</strain>
        <tissue evidence="2">Leg muscle</tissue>
    </source>
</reference>
<sequence>MNTIITQHQLVYCHWLLSAREGIFIFDRAIQKSATSARLQHVWTLVTKLVSGRGEKERGRQKKGGKGREDGVFAARERQEKGISSRSRGTPVFRETIRPKAGLQCRMACCMCHFILVTGQAYLPGDSSSPGWANQNEVTPTLRVASRVRFPVGSLVDLRMWELCRAMRLVGRISRGAPILTGPFIPALLHPHLTPPSSAFKNIDVKSHKSPHSMFSNKLARVGRFLTSGSWEPMREKRGGYDAAPECKSGGNEASSSMIATCGNPGNEPSGELNPVRHGGIRNGIALKLLLKNKHALDDSEPIADLQETSSVPYCHLWRNTDYSLGQQPMNKQLRLESKTLGSLREIRDEKSLSDVAEVSACLSCGGSTASVAAPEDVNYGNGTAACLASPGLTHQPYGGASFRQPELEITLPKSRVEEILTARNNEDLIADEGEVRRGWSSAEMQVWEKQEIPEETHRPVASSGTIPACENPGETRLGD</sequence>
<protein>
    <submittedName>
        <fullName evidence="2">Uncharacterized protein</fullName>
    </submittedName>
</protein>
<evidence type="ECO:0000313" key="3">
    <source>
        <dbReference type="Proteomes" id="UP001159363"/>
    </source>
</evidence>
<evidence type="ECO:0000313" key="2">
    <source>
        <dbReference type="EMBL" id="KAJ8875300.1"/>
    </source>
</evidence>
<keyword evidence="3" id="KW-1185">Reference proteome</keyword>
<evidence type="ECO:0000256" key="1">
    <source>
        <dbReference type="SAM" id="MobiDB-lite"/>
    </source>
</evidence>
<proteinExistence type="predicted"/>
<organism evidence="2 3">
    <name type="scientific">Dryococelus australis</name>
    <dbReference type="NCBI Taxonomy" id="614101"/>
    <lineage>
        <taxon>Eukaryota</taxon>
        <taxon>Metazoa</taxon>
        <taxon>Ecdysozoa</taxon>
        <taxon>Arthropoda</taxon>
        <taxon>Hexapoda</taxon>
        <taxon>Insecta</taxon>
        <taxon>Pterygota</taxon>
        <taxon>Neoptera</taxon>
        <taxon>Polyneoptera</taxon>
        <taxon>Phasmatodea</taxon>
        <taxon>Verophasmatodea</taxon>
        <taxon>Anareolatae</taxon>
        <taxon>Phasmatidae</taxon>
        <taxon>Eurycanthinae</taxon>
        <taxon>Dryococelus</taxon>
    </lineage>
</organism>
<feature type="region of interest" description="Disordered" evidence="1">
    <location>
        <begin position="451"/>
        <end position="480"/>
    </location>
</feature>
<name>A0ABQ9GTE5_9NEOP</name>
<dbReference type="Proteomes" id="UP001159363">
    <property type="component" value="Chromosome 8"/>
</dbReference>
<dbReference type="EMBL" id="JARBHB010000009">
    <property type="protein sequence ID" value="KAJ8875300.1"/>
    <property type="molecule type" value="Genomic_DNA"/>
</dbReference>
<accession>A0ABQ9GTE5</accession>
<comment type="caution">
    <text evidence="2">The sequence shown here is derived from an EMBL/GenBank/DDBJ whole genome shotgun (WGS) entry which is preliminary data.</text>
</comment>
<gene>
    <name evidence="2" type="ORF">PR048_023195</name>
</gene>